<keyword evidence="3" id="KW-1185">Reference proteome</keyword>
<organism evidence="2 3">
    <name type="scientific">Pedobacter psychrophilus</name>
    <dbReference type="NCBI Taxonomy" id="1826909"/>
    <lineage>
        <taxon>Bacteria</taxon>
        <taxon>Pseudomonadati</taxon>
        <taxon>Bacteroidota</taxon>
        <taxon>Sphingobacteriia</taxon>
        <taxon>Sphingobacteriales</taxon>
        <taxon>Sphingobacteriaceae</taxon>
        <taxon>Pedobacter</taxon>
    </lineage>
</organism>
<proteinExistence type="predicted"/>
<dbReference type="RefSeq" id="WP_068820759.1">
    <property type="nucleotide sequence ID" value="NZ_LWHJ01000011.1"/>
</dbReference>
<dbReference type="SMART" id="SM00563">
    <property type="entry name" value="PlsC"/>
    <property type="match status" value="1"/>
</dbReference>
<comment type="caution">
    <text evidence="2">The sequence shown here is derived from an EMBL/GenBank/DDBJ whole genome shotgun (WGS) entry which is preliminary data.</text>
</comment>
<reference evidence="2 3" key="2">
    <citation type="submission" date="2016-06" db="EMBL/GenBank/DDBJ databases">
        <title>Pedobacter psychrophilus sp. nov., isolated from Antarctic fragmentary rock.</title>
        <authorList>
            <person name="Svec P."/>
        </authorList>
    </citation>
    <scope>NUCLEOTIDE SEQUENCE [LARGE SCALE GENOMIC DNA]</scope>
    <source>
        <strain evidence="2 3">CCM 8644</strain>
    </source>
</reference>
<dbReference type="GO" id="GO:0016746">
    <property type="term" value="F:acyltransferase activity"/>
    <property type="evidence" value="ECO:0007669"/>
    <property type="project" value="UniProtKB-KW"/>
</dbReference>
<dbReference type="AlphaFoldDB" id="A0A179DLA3"/>
<gene>
    <name evidence="2" type="ORF">A5893_01035</name>
</gene>
<evidence type="ECO:0000259" key="1">
    <source>
        <dbReference type="SMART" id="SM00563"/>
    </source>
</evidence>
<evidence type="ECO:0000313" key="2">
    <source>
        <dbReference type="EMBL" id="OAQ41728.1"/>
    </source>
</evidence>
<dbReference type="SUPFAM" id="SSF69593">
    <property type="entry name" value="Glycerol-3-phosphate (1)-acyltransferase"/>
    <property type="match status" value="1"/>
</dbReference>
<keyword evidence="2" id="KW-0012">Acyltransferase</keyword>
<dbReference type="Proteomes" id="UP000078459">
    <property type="component" value="Unassembled WGS sequence"/>
</dbReference>
<dbReference type="EMBL" id="LWHJ01000011">
    <property type="protein sequence ID" value="OAQ41728.1"/>
    <property type="molecule type" value="Genomic_DNA"/>
</dbReference>
<protein>
    <submittedName>
        <fullName evidence="2">Glycerol acyltransferase</fullName>
    </submittedName>
</protein>
<reference evidence="2 3" key="1">
    <citation type="submission" date="2016-04" db="EMBL/GenBank/DDBJ databases">
        <authorList>
            <person name="Evans L.H."/>
            <person name="Alamgir A."/>
            <person name="Owens N."/>
            <person name="Weber N.D."/>
            <person name="Virtaneva K."/>
            <person name="Barbian K."/>
            <person name="Babar A."/>
            <person name="Rosenke K."/>
        </authorList>
    </citation>
    <scope>NUCLEOTIDE SEQUENCE [LARGE SCALE GENOMIC DNA]</scope>
    <source>
        <strain evidence="2 3">CCM 8644</strain>
    </source>
</reference>
<dbReference type="Pfam" id="PF01553">
    <property type="entry name" value="Acyltransferase"/>
    <property type="match status" value="1"/>
</dbReference>
<dbReference type="STRING" id="1826909.A5893_01035"/>
<evidence type="ECO:0000313" key="3">
    <source>
        <dbReference type="Proteomes" id="UP000078459"/>
    </source>
</evidence>
<accession>A0A179DLA3</accession>
<dbReference type="InterPro" id="IPR002123">
    <property type="entry name" value="Plipid/glycerol_acylTrfase"/>
</dbReference>
<keyword evidence="2" id="KW-0808">Transferase</keyword>
<feature type="domain" description="Phospholipid/glycerol acyltransferase" evidence="1">
    <location>
        <begin position="44"/>
        <end position="165"/>
    </location>
</feature>
<sequence length="215" mass="24979">MIIKAKPLPAAIIKATGHFITWLFRRRFNKMVINGIPIKDNHSYLLMCNHFSFWDGFWAGYLALHAIHKQQELKGFYIMVLKKQMQINPWLKYFGCFSISPGTTTVSESLNYAAELLDNPGNLVLIFPQGNLESNHVRDIVMKDGIKTIIPRIKGNCQLIWSSNLIEYFESLKPSVYFHLLDAGTNHDFNFEDFNQKINAHHKEAIKKQFRFTED</sequence>
<dbReference type="OrthoDB" id="152799at2"/>
<name>A0A179DLA3_9SPHI</name>